<comment type="caution">
    <text evidence="4">The sequence shown here is derived from an EMBL/GenBank/DDBJ whole genome shotgun (WGS) entry which is preliminary data.</text>
</comment>
<sequence>MPSGNTSGSNSADRRNFLKLTGATVVAGSLAGCMNGGNGGDGGGDSGGDGGGGDSGDGNGATAGDGGGDGGGEDIVIGGLQPYTGPYAQTTQEFVDGFNFRLDEINANGGVLGRDLVFADRDTQLDPAEASTIATELIEAENAVALTGPISSDIGLTVAPIAEQNEVPHVPQFVGSSEFLTRDSRYNFRMGLAPAPTNARAVNQFIEDQGFQNVGAIIADYSYGRAWEQSINAIFPDDINVHMEVAPFGESSFTTYLRAMPDDLDLLISASHPPGVFTIYNQLQGLSDVNPDYVIGRSDAKLSANALGDSVTQGFLAQTQPDPFSDQYAEVAQRFYDQTEGWFGVLNGVGYVVADLFAAAIEDAGEANPTAIADSIRNIEFDTLFASPIEYTEWGELRNLVQLMVGFESGSPEYYPDGSVDLTEEFRSEPLPAYDPSGDLLDG</sequence>
<feature type="region of interest" description="Disordered" evidence="2">
    <location>
        <begin position="41"/>
        <end position="74"/>
    </location>
</feature>
<dbReference type="RefSeq" id="WP_256307488.1">
    <property type="nucleotide sequence ID" value="NZ_JANHAW010000002.1"/>
</dbReference>
<dbReference type="Gene3D" id="3.40.50.2300">
    <property type="match status" value="2"/>
</dbReference>
<proteinExistence type="predicted"/>
<dbReference type="InterPro" id="IPR019546">
    <property type="entry name" value="TAT_signal_bac_arc"/>
</dbReference>
<dbReference type="SUPFAM" id="SSF53822">
    <property type="entry name" value="Periplasmic binding protein-like I"/>
    <property type="match status" value="1"/>
</dbReference>
<protein>
    <submittedName>
        <fullName evidence="4">ABC transporter substrate-binding protein</fullName>
    </submittedName>
</protein>
<dbReference type="InterPro" id="IPR006311">
    <property type="entry name" value="TAT_signal"/>
</dbReference>
<dbReference type="InterPro" id="IPR028081">
    <property type="entry name" value="Leu-bd"/>
</dbReference>
<gene>
    <name evidence="4" type="ORF">ACFSAS_15355</name>
</gene>
<evidence type="ECO:0000313" key="5">
    <source>
        <dbReference type="Proteomes" id="UP001597092"/>
    </source>
</evidence>
<dbReference type="InterPro" id="IPR051010">
    <property type="entry name" value="BCAA_transport"/>
</dbReference>
<dbReference type="PANTHER" id="PTHR30483:SF6">
    <property type="entry name" value="PERIPLASMIC BINDING PROTEIN OF ABC TRANSPORTER FOR NATURAL AMINO ACIDS"/>
    <property type="match status" value="1"/>
</dbReference>
<dbReference type="InterPro" id="IPR028082">
    <property type="entry name" value="Peripla_BP_I"/>
</dbReference>
<evidence type="ECO:0000259" key="3">
    <source>
        <dbReference type="Pfam" id="PF13458"/>
    </source>
</evidence>
<accession>A0ABD6DXH1</accession>
<evidence type="ECO:0000256" key="2">
    <source>
        <dbReference type="SAM" id="MobiDB-lite"/>
    </source>
</evidence>
<dbReference type="PROSITE" id="PS51318">
    <property type="entry name" value="TAT"/>
    <property type="match status" value="1"/>
</dbReference>
<dbReference type="EMBL" id="JBHUDP010000006">
    <property type="protein sequence ID" value="MFD1686991.1"/>
    <property type="molecule type" value="Genomic_DNA"/>
</dbReference>
<organism evidence="4 5">
    <name type="scientific">Halobellus litoreus</name>
    <dbReference type="NCBI Taxonomy" id="755310"/>
    <lineage>
        <taxon>Archaea</taxon>
        <taxon>Methanobacteriati</taxon>
        <taxon>Methanobacteriota</taxon>
        <taxon>Stenosarchaea group</taxon>
        <taxon>Halobacteria</taxon>
        <taxon>Halobacteriales</taxon>
        <taxon>Haloferacaceae</taxon>
        <taxon>Halobellus</taxon>
    </lineage>
</organism>
<keyword evidence="5" id="KW-1185">Reference proteome</keyword>
<keyword evidence="1" id="KW-0732">Signal</keyword>
<feature type="compositionally biased region" description="Gly residues" evidence="2">
    <location>
        <begin position="41"/>
        <end position="70"/>
    </location>
</feature>
<dbReference type="AlphaFoldDB" id="A0ABD6DXH1"/>
<name>A0ABD6DXH1_9EURY</name>
<dbReference type="PANTHER" id="PTHR30483">
    <property type="entry name" value="LEUCINE-SPECIFIC-BINDING PROTEIN"/>
    <property type="match status" value="1"/>
</dbReference>
<dbReference type="Pfam" id="PF13458">
    <property type="entry name" value="Peripla_BP_6"/>
    <property type="match status" value="1"/>
</dbReference>
<feature type="domain" description="Leucine-binding protein" evidence="3">
    <location>
        <begin position="75"/>
        <end position="391"/>
    </location>
</feature>
<dbReference type="NCBIfam" id="TIGR01409">
    <property type="entry name" value="TAT_signal_seq"/>
    <property type="match status" value="1"/>
</dbReference>
<dbReference type="Proteomes" id="UP001597092">
    <property type="component" value="Unassembled WGS sequence"/>
</dbReference>
<reference evidence="4 5" key="1">
    <citation type="journal article" date="2019" name="Int. J. Syst. Evol. Microbiol.">
        <title>The Global Catalogue of Microorganisms (GCM) 10K type strain sequencing project: providing services to taxonomists for standard genome sequencing and annotation.</title>
        <authorList>
            <consortium name="The Broad Institute Genomics Platform"/>
            <consortium name="The Broad Institute Genome Sequencing Center for Infectious Disease"/>
            <person name="Wu L."/>
            <person name="Ma J."/>
        </authorList>
    </citation>
    <scope>NUCLEOTIDE SEQUENCE [LARGE SCALE GENOMIC DNA]</scope>
    <source>
        <strain evidence="4 5">CGMCC 1.10387</strain>
    </source>
</reference>
<evidence type="ECO:0000256" key="1">
    <source>
        <dbReference type="ARBA" id="ARBA00022729"/>
    </source>
</evidence>
<evidence type="ECO:0000313" key="4">
    <source>
        <dbReference type="EMBL" id="MFD1686991.1"/>
    </source>
</evidence>